<dbReference type="Pfam" id="PF01169">
    <property type="entry name" value="GDT1"/>
    <property type="match status" value="2"/>
</dbReference>
<comment type="caution">
    <text evidence="8">The sequence shown here is derived from an EMBL/GenBank/DDBJ whole genome shotgun (WGS) entry which is preliminary data.</text>
</comment>
<dbReference type="EMBL" id="JAIWQS010000011">
    <property type="protein sequence ID" value="KAJ8751829.1"/>
    <property type="molecule type" value="Genomic_DNA"/>
</dbReference>
<feature type="transmembrane region" description="Helical" evidence="6">
    <location>
        <begin position="138"/>
        <end position="157"/>
    </location>
</feature>
<comment type="subcellular location">
    <subcellularLocation>
        <location evidence="1 6">Membrane</location>
        <topology evidence="1 6">Multi-pass membrane protein</topology>
    </subcellularLocation>
</comment>
<dbReference type="GO" id="GO:0015085">
    <property type="term" value="F:calcium ion transmembrane transporter activity"/>
    <property type="evidence" value="ECO:0007669"/>
    <property type="project" value="TreeGrafter"/>
</dbReference>
<evidence type="ECO:0000256" key="3">
    <source>
        <dbReference type="ARBA" id="ARBA00022692"/>
    </source>
</evidence>
<evidence type="ECO:0000256" key="6">
    <source>
        <dbReference type="RuleBase" id="RU365102"/>
    </source>
</evidence>
<evidence type="ECO:0000256" key="1">
    <source>
        <dbReference type="ARBA" id="ARBA00004141"/>
    </source>
</evidence>
<dbReference type="AlphaFoldDB" id="A0AAV8SIL1"/>
<dbReference type="GO" id="GO:0005794">
    <property type="term" value="C:Golgi apparatus"/>
    <property type="evidence" value="ECO:0007669"/>
    <property type="project" value="TreeGrafter"/>
</dbReference>
<keyword evidence="5 6" id="KW-0472">Membrane</keyword>
<comment type="similarity">
    <text evidence="2 6">Belongs to the GDT1 family.</text>
</comment>
<evidence type="ECO:0000256" key="4">
    <source>
        <dbReference type="ARBA" id="ARBA00022989"/>
    </source>
</evidence>
<keyword evidence="4 6" id="KW-1133">Transmembrane helix</keyword>
<evidence type="ECO:0000313" key="9">
    <source>
        <dbReference type="Proteomes" id="UP001159364"/>
    </source>
</evidence>
<dbReference type="GO" id="GO:0016020">
    <property type="term" value="C:membrane"/>
    <property type="evidence" value="ECO:0007669"/>
    <property type="project" value="UniProtKB-SubCell"/>
</dbReference>
<dbReference type="InterPro" id="IPR001727">
    <property type="entry name" value="GDT1-like"/>
</dbReference>
<evidence type="ECO:0000256" key="5">
    <source>
        <dbReference type="ARBA" id="ARBA00023136"/>
    </source>
</evidence>
<evidence type="ECO:0000256" key="2">
    <source>
        <dbReference type="ARBA" id="ARBA00009190"/>
    </source>
</evidence>
<dbReference type="PANTHER" id="PTHR12608:SF11">
    <property type="entry name" value="GDT1 FAMILY PROTEIN"/>
    <property type="match status" value="1"/>
</dbReference>
<keyword evidence="3 6" id="KW-0812">Transmembrane</keyword>
<keyword evidence="9" id="KW-1185">Reference proteome</keyword>
<dbReference type="GO" id="GO:0005384">
    <property type="term" value="F:manganese ion transmembrane transporter activity"/>
    <property type="evidence" value="ECO:0007669"/>
    <property type="project" value="TreeGrafter"/>
</dbReference>
<accession>A0AAV8SIL1</accession>
<dbReference type="GO" id="GO:0032472">
    <property type="term" value="P:Golgi calcium ion transport"/>
    <property type="evidence" value="ECO:0007669"/>
    <property type="project" value="TreeGrafter"/>
</dbReference>
<dbReference type="GO" id="GO:0032468">
    <property type="term" value="P:Golgi calcium ion homeostasis"/>
    <property type="evidence" value="ECO:0007669"/>
    <property type="project" value="TreeGrafter"/>
</dbReference>
<name>A0AAV8SIL1_9ROSI</name>
<sequence length="231" mass="24998">MISANFIFGLTKSLAITILSEVGDRTFCVAAILAMRYPRKSVLLGCLASVTMMTIASALVGWTAPNLLSKKWSHYIATLLFFVFGMHSLWRGFTEDNDDNEELAEVEKELKEDLKGGAGKSKAGSKNDKNPKTKQKSFLTNFFSPVFLKAFSLTFFGEWGDKSQIATVGLAADEDTLSVILGGIIGQILCTVAAVVGGKSLASRVSERMVTVLGGFLFLVFGVQSLFTPTE</sequence>
<protein>
    <recommendedName>
        <fullName evidence="6">GDT1 family protein</fullName>
    </recommendedName>
</protein>
<feature type="transmembrane region" description="Helical" evidence="6">
    <location>
        <begin position="177"/>
        <end position="197"/>
    </location>
</feature>
<feature type="transmembrane region" description="Helical" evidence="6">
    <location>
        <begin position="42"/>
        <end position="60"/>
    </location>
</feature>
<proteinExistence type="inferred from homology"/>
<organism evidence="8 9">
    <name type="scientific">Erythroxylum novogranatense</name>
    <dbReference type="NCBI Taxonomy" id="1862640"/>
    <lineage>
        <taxon>Eukaryota</taxon>
        <taxon>Viridiplantae</taxon>
        <taxon>Streptophyta</taxon>
        <taxon>Embryophyta</taxon>
        <taxon>Tracheophyta</taxon>
        <taxon>Spermatophyta</taxon>
        <taxon>Magnoliopsida</taxon>
        <taxon>eudicotyledons</taxon>
        <taxon>Gunneridae</taxon>
        <taxon>Pentapetalae</taxon>
        <taxon>rosids</taxon>
        <taxon>fabids</taxon>
        <taxon>Malpighiales</taxon>
        <taxon>Erythroxylaceae</taxon>
        <taxon>Erythroxylum</taxon>
    </lineage>
</organism>
<evidence type="ECO:0000256" key="7">
    <source>
        <dbReference type="SAM" id="MobiDB-lite"/>
    </source>
</evidence>
<reference evidence="8 9" key="1">
    <citation type="submission" date="2021-09" db="EMBL/GenBank/DDBJ databases">
        <title>Genomic insights and catalytic innovation underlie evolution of tropane alkaloids biosynthesis.</title>
        <authorList>
            <person name="Wang Y.-J."/>
            <person name="Tian T."/>
            <person name="Huang J.-P."/>
            <person name="Huang S.-X."/>
        </authorList>
    </citation>
    <scope>NUCLEOTIDE SEQUENCE [LARGE SCALE GENOMIC DNA]</scope>
    <source>
        <strain evidence="8">KIB-2018</strain>
        <tissue evidence="8">Leaf</tissue>
    </source>
</reference>
<dbReference type="PANTHER" id="PTHR12608">
    <property type="entry name" value="TRANSMEMBRANE PROTEIN HTP-1 RELATED"/>
    <property type="match status" value="1"/>
</dbReference>
<dbReference type="Proteomes" id="UP001159364">
    <property type="component" value="Linkage Group LG11"/>
</dbReference>
<feature type="transmembrane region" description="Helical" evidence="6">
    <location>
        <begin position="209"/>
        <end position="227"/>
    </location>
</feature>
<evidence type="ECO:0000313" key="8">
    <source>
        <dbReference type="EMBL" id="KAJ8751829.1"/>
    </source>
</evidence>
<feature type="region of interest" description="Disordered" evidence="7">
    <location>
        <begin position="114"/>
        <end position="133"/>
    </location>
</feature>
<gene>
    <name evidence="8" type="ORF">K2173_026023</name>
</gene>
<feature type="transmembrane region" description="Helical" evidence="6">
    <location>
        <begin position="72"/>
        <end position="90"/>
    </location>
</feature>